<reference evidence="6" key="1">
    <citation type="submission" date="2025-08" db="UniProtKB">
        <authorList>
            <consortium name="RefSeq"/>
        </authorList>
    </citation>
    <scope>IDENTIFICATION</scope>
</reference>
<dbReference type="RefSeq" id="XP_010271718.1">
    <property type="nucleotide sequence ID" value="XM_010273416.2"/>
</dbReference>
<comment type="similarity">
    <text evidence="1">Belongs to the 'GDSL' lipolytic enzyme family.</text>
</comment>
<dbReference type="AlphaFoldDB" id="A0A1U8AUF8"/>
<dbReference type="CDD" id="cd01837">
    <property type="entry name" value="SGNH_plant_lipase_like"/>
    <property type="match status" value="1"/>
</dbReference>
<feature type="chain" id="PRO_5010544522" evidence="4">
    <location>
        <begin position="27"/>
        <end position="355"/>
    </location>
</feature>
<proteinExistence type="inferred from homology"/>
<evidence type="ECO:0000256" key="2">
    <source>
        <dbReference type="ARBA" id="ARBA00022801"/>
    </source>
</evidence>
<evidence type="ECO:0000256" key="4">
    <source>
        <dbReference type="SAM" id="SignalP"/>
    </source>
</evidence>
<keyword evidence="2" id="KW-0378">Hydrolase</keyword>
<evidence type="ECO:0000256" key="3">
    <source>
        <dbReference type="ARBA" id="ARBA00023098"/>
    </source>
</evidence>
<dbReference type="SUPFAM" id="SSF52266">
    <property type="entry name" value="SGNH hydrolase"/>
    <property type="match status" value="1"/>
</dbReference>
<dbReference type="Gene3D" id="3.40.50.1110">
    <property type="entry name" value="SGNH hydrolase"/>
    <property type="match status" value="1"/>
</dbReference>
<sequence length="355" mass="39503">MEKKKNEMFRLLLFFFLLIGIEVVQSSSHHHHHHRSHDYCCSKLFVFGDSYVDTGNSRVSVSRGWHKPYGMTFPGKPAGRASDGRVFTDFVASSIGIKSPVPYQWINLGRPELVKYGINFAYGGTGVFDTQSSYPNMTVQISFFQQLIQEGVYSKLDLNSSMALVSAAGNDYSAYLARNNGTLKGLPTLIELVVNQLALNLKRIYSLGVKKVVVNGLHPLGCVPLITALSSYQKCGENENTLVRFHNLSLKQAVEKLNNETNSSTFRILDLYSAFMSILSKKSNTGSLKFSNRLEPCCVGIDSAHACGSTNENGLNMYRVCDNPEAAFFWDLVHPTQEGWCAVYSSLQASLEQIY</sequence>
<dbReference type="PANTHER" id="PTHR46020">
    <property type="entry name" value="OSJNBB0059K02.9 PROTEIN"/>
    <property type="match status" value="1"/>
</dbReference>
<organism evidence="5 6">
    <name type="scientific">Nelumbo nucifera</name>
    <name type="common">Sacred lotus</name>
    <dbReference type="NCBI Taxonomy" id="4432"/>
    <lineage>
        <taxon>Eukaryota</taxon>
        <taxon>Viridiplantae</taxon>
        <taxon>Streptophyta</taxon>
        <taxon>Embryophyta</taxon>
        <taxon>Tracheophyta</taxon>
        <taxon>Spermatophyta</taxon>
        <taxon>Magnoliopsida</taxon>
        <taxon>Proteales</taxon>
        <taxon>Nelumbonaceae</taxon>
        <taxon>Nelumbo</taxon>
    </lineage>
</organism>
<evidence type="ECO:0000313" key="5">
    <source>
        <dbReference type="Proteomes" id="UP000189703"/>
    </source>
</evidence>
<dbReference type="InterPro" id="IPR035669">
    <property type="entry name" value="SGNH_plant_lipase-like"/>
</dbReference>
<dbReference type="GO" id="GO:0006629">
    <property type="term" value="P:lipid metabolic process"/>
    <property type="evidence" value="ECO:0007669"/>
    <property type="project" value="UniProtKB-KW"/>
</dbReference>
<dbReference type="InterPro" id="IPR036514">
    <property type="entry name" value="SGNH_hydro_sf"/>
</dbReference>
<keyword evidence="5" id="KW-1185">Reference proteome</keyword>
<evidence type="ECO:0000256" key="1">
    <source>
        <dbReference type="ARBA" id="ARBA00008668"/>
    </source>
</evidence>
<dbReference type="PANTHER" id="PTHR46020:SF32">
    <property type="entry name" value="GDSL ESTERASE_LIPASE"/>
    <property type="match status" value="1"/>
</dbReference>
<dbReference type="OrthoDB" id="1600564at2759"/>
<dbReference type="Proteomes" id="UP000189703">
    <property type="component" value="Unplaced"/>
</dbReference>
<dbReference type="Pfam" id="PF00657">
    <property type="entry name" value="Lipase_GDSL"/>
    <property type="match status" value="1"/>
</dbReference>
<dbReference type="KEGG" id="nnu:104607718"/>
<evidence type="ECO:0000313" key="6">
    <source>
        <dbReference type="RefSeq" id="XP_010271718.1"/>
    </source>
</evidence>
<dbReference type="InParanoid" id="A0A1U8AUF8"/>
<protein>
    <submittedName>
        <fullName evidence="6">GDSL esterase/lipase At5g03610-like</fullName>
    </submittedName>
</protein>
<dbReference type="GO" id="GO:0016788">
    <property type="term" value="F:hydrolase activity, acting on ester bonds"/>
    <property type="evidence" value="ECO:0007669"/>
    <property type="project" value="InterPro"/>
</dbReference>
<keyword evidence="3" id="KW-0443">Lipid metabolism</keyword>
<name>A0A1U8AUF8_NELNU</name>
<dbReference type="eggNOG" id="ENOG502QU3Y">
    <property type="taxonomic scope" value="Eukaryota"/>
</dbReference>
<feature type="signal peptide" evidence="4">
    <location>
        <begin position="1"/>
        <end position="26"/>
    </location>
</feature>
<gene>
    <name evidence="6" type="primary">LOC104607718</name>
</gene>
<dbReference type="OMA" id="QGWLAVY"/>
<dbReference type="InterPro" id="IPR001087">
    <property type="entry name" value="GDSL"/>
</dbReference>
<accession>A0A1U8AUF8</accession>
<keyword evidence="4" id="KW-0732">Signal</keyword>
<dbReference type="STRING" id="4432.A0A1U8AUF8"/>
<dbReference type="GeneID" id="104607718"/>